<proteinExistence type="predicted"/>
<accession>T0ZKZ1</accession>
<protein>
    <submittedName>
        <fullName evidence="2">Protease</fullName>
    </submittedName>
</protein>
<keyword evidence="2" id="KW-0378">Hydrolase</keyword>
<name>T0ZKZ1_9ZZZZ</name>
<organism evidence="2">
    <name type="scientific">mine drainage metagenome</name>
    <dbReference type="NCBI Taxonomy" id="410659"/>
    <lineage>
        <taxon>unclassified sequences</taxon>
        <taxon>metagenomes</taxon>
        <taxon>ecological metagenomes</taxon>
    </lineage>
</organism>
<dbReference type="InterPro" id="IPR003675">
    <property type="entry name" value="Rce1/LyrA-like_dom"/>
</dbReference>
<gene>
    <name evidence="2" type="ORF">B1A_20729</name>
</gene>
<dbReference type="EMBL" id="AUZX01015304">
    <property type="protein sequence ID" value="EQD29404.1"/>
    <property type="molecule type" value="Genomic_DNA"/>
</dbReference>
<comment type="caution">
    <text evidence="2">The sequence shown here is derived from an EMBL/GenBank/DDBJ whole genome shotgun (WGS) entry which is preliminary data.</text>
</comment>
<evidence type="ECO:0000313" key="2">
    <source>
        <dbReference type="EMBL" id="EQD29404.1"/>
    </source>
</evidence>
<reference evidence="2" key="2">
    <citation type="journal article" date="2014" name="ISME J.">
        <title>Microbial stratification in low pH oxic and suboxic macroscopic growths along an acid mine drainage.</title>
        <authorList>
            <person name="Mendez-Garcia C."/>
            <person name="Mesa V."/>
            <person name="Sprenger R.R."/>
            <person name="Richter M."/>
            <person name="Diez M.S."/>
            <person name="Solano J."/>
            <person name="Bargiela R."/>
            <person name="Golyshina O.V."/>
            <person name="Manteca A."/>
            <person name="Ramos J.L."/>
            <person name="Gallego J.R."/>
            <person name="Llorente I."/>
            <person name="Martins Dos Santos V.A."/>
            <person name="Jensen O.N."/>
            <person name="Pelaez A.I."/>
            <person name="Sanchez J."/>
            <person name="Ferrer M."/>
        </authorList>
    </citation>
    <scope>NUCLEOTIDE SEQUENCE</scope>
</reference>
<dbReference type="GO" id="GO:0006508">
    <property type="term" value="P:proteolysis"/>
    <property type="evidence" value="ECO:0007669"/>
    <property type="project" value="UniProtKB-KW"/>
</dbReference>
<feature type="domain" description="CAAX prenyl protease 2/Lysostaphin resistance protein A-like" evidence="1">
    <location>
        <begin position="119"/>
        <end position="165"/>
    </location>
</feature>
<keyword evidence="2" id="KW-0645">Protease</keyword>
<dbReference type="AlphaFoldDB" id="T0ZKZ1"/>
<feature type="non-terminal residue" evidence="2">
    <location>
        <position position="169"/>
    </location>
</feature>
<sequence length="169" mass="18386">EEVESAARRRTARLLVRGREHRDRLRRLRSDLPGPRARFWQRMTKTGLILGSAALVGDRSLRSQRLEPADLALGGAIAAGLYGVFTVGDKAARVVMPQGAQDIGNIYQLRQLRPAPELALRLALVVAPAEELFWRGLVQGELSRRFGPARGAVLATALYGGAHLCTGNA</sequence>
<evidence type="ECO:0000259" key="1">
    <source>
        <dbReference type="Pfam" id="PF02517"/>
    </source>
</evidence>
<dbReference type="GO" id="GO:0004175">
    <property type="term" value="F:endopeptidase activity"/>
    <property type="evidence" value="ECO:0007669"/>
    <property type="project" value="UniProtKB-ARBA"/>
</dbReference>
<dbReference type="Pfam" id="PF02517">
    <property type="entry name" value="Rce1-like"/>
    <property type="match status" value="1"/>
</dbReference>
<reference evidence="2" key="1">
    <citation type="submission" date="2013-08" db="EMBL/GenBank/DDBJ databases">
        <authorList>
            <person name="Mendez C."/>
            <person name="Richter M."/>
            <person name="Ferrer M."/>
            <person name="Sanchez J."/>
        </authorList>
    </citation>
    <scope>NUCLEOTIDE SEQUENCE</scope>
</reference>
<feature type="non-terminal residue" evidence="2">
    <location>
        <position position="1"/>
    </location>
</feature>
<dbReference type="GO" id="GO:0080120">
    <property type="term" value="P:CAAX-box protein maturation"/>
    <property type="evidence" value="ECO:0007669"/>
    <property type="project" value="UniProtKB-ARBA"/>
</dbReference>